<organism evidence="2 3">
    <name type="scientific">Geosmithia morbida</name>
    <dbReference type="NCBI Taxonomy" id="1094350"/>
    <lineage>
        <taxon>Eukaryota</taxon>
        <taxon>Fungi</taxon>
        <taxon>Dikarya</taxon>
        <taxon>Ascomycota</taxon>
        <taxon>Pezizomycotina</taxon>
        <taxon>Sordariomycetes</taxon>
        <taxon>Hypocreomycetidae</taxon>
        <taxon>Hypocreales</taxon>
        <taxon>Bionectriaceae</taxon>
        <taxon>Geosmithia</taxon>
    </lineage>
</organism>
<accession>A0A9P4Z134</accession>
<dbReference type="AlphaFoldDB" id="A0A9P4Z134"/>
<dbReference type="GO" id="GO:0005829">
    <property type="term" value="C:cytosol"/>
    <property type="evidence" value="ECO:0007669"/>
    <property type="project" value="TreeGrafter"/>
</dbReference>
<keyword evidence="3" id="KW-1185">Reference proteome</keyword>
<comment type="similarity">
    <text evidence="1">Belongs to the TTI2 family.</text>
</comment>
<protein>
    <submittedName>
        <fullName evidence="2">Uncharacterized protein</fullName>
    </submittedName>
</protein>
<dbReference type="InterPro" id="IPR016024">
    <property type="entry name" value="ARM-type_fold"/>
</dbReference>
<evidence type="ECO:0000313" key="3">
    <source>
        <dbReference type="Proteomes" id="UP000749293"/>
    </source>
</evidence>
<dbReference type="Proteomes" id="UP000749293">
    <property type="component" value="Unassembled WGS sequence"/>
</dbReference>
<reference evidence="2" key="1">
    <citation type="submission" date="2020-03" db="EMBL/GenBank/DDBJ databases">
        <title>Site-based positive gene gene selection in Geosmithia morbida across the United States reveals a broad range of putative effectors and factors for local host and environmental adapation.</title>
        <authorList>
            <person name="Onufrak A."/>
            <person name="Murdoch R.W."/>
            <person name="Gazis R."/>
            <person name="Huff M."/>
            <person name="Staton M."/>
            <person name="Klingeman W."/>
            <person name="Hadziabdic D."/>
        </authorList>
    </citation>
    <scope>NUCLEOTIDE SEQUENCE</scope>
    <source>
        <strain evidence="2">1262</strain>
    </source>
</reference>
<dbReference type="EMBL" id="JAANYQ010000003">
    <property type="protein sequence ID" value="KAF4125338.1"/>
    <property type="molecule type" value="Genomic_DNA"/>
</dbReference>
<evidence type="ECO:0000313" key="2">
    <source>
        <dbReference type="EMBL" id="KAF4125338.1"/>
    </source>
</evidence>
<dbReference type="PANTHER" id="PTHR32226:SF2">
    <property type="entry name" value="TELO2-INTERACTING PROTEIN 2"/>
    <property type="match status" value="1"/>
</dbReference>
<dbReference type="InterPro" id="IPR018870">
    <property type="entry name" value="Tti2"/>
</dbReference>
<name>A0A9P4Z134_9HYPO</name>
<dbReference type="Pfam" id="PF10521">
    <property type="entry name" value="Tti2"/>
    <property type="match status" value="1"/>
</dbReference>
<dbReference type="GeneID" id="55970406"/>
<dbReference type="SUPFAM" id="SSF48371">
    <property type="entry name" value="ARM repeat"/>
    <property type="match status" value="1"/>
</dbReference>
<gene>
    <name evidence="2" type="ORF">GMORB2_4178</name>
</gene>
<evidence type="ECO:0000256" key="1">
    <source>
        <dbReference type="ARBA" id="ARBA00034736"/>
    </source>
</evidence>
<sequence length="238" mass="26091">MSTFLDKCPAKVLKSTGIGKVFQDAIFPSVLFLPSLTPEAESIQIMQPAYRALIILAEKDPDTSSPTRRLLLDSIIREGILTAYDHASSYIHVVETLLRTLATVVNCLGVYTVKHLQTLLPTISTVMTDPFVVSHPPALLEATKALQAILANCWPRICQGGYADEVTRIIATCWLNIQDDEVDSLVLPGLLGELKKLASMLRSIQHAQGDKTVPRVEEILKAEPKLRELFSTTQAGAT</sequence>
<comment type="caution">
    <text evidence="2">The sequence shown here is derived from an EMBL/GenBank/DDBJ whole genome shotgun (WGS) entry which is preliminary data.</text>
</comment>
<proteinExistence type="inferred from homology"/>
<dbReference type="RefSeq" id="XP_035323990.1">
    <property type="nucleotide sequence ID" value="XM_035466153.1"/>
</dbReference>
<dbReference type="GO" id="GO:0110078">
    <property type="term" value="C:TTT Hsp90 cochaperone complex"/>
    <property type="evidence" value="ECO:0007669"/>
    <property type="project" value="InterPro"/>
</dbReference>
<dbReference type="PANTHER" id="PTHR32226">
    <property type="entry name" value="TELO2-INTERACTING PROTEIN 2"/>
    <property type="match status" value="1"/>
</dbReference>
<dbReference type="GO" id="GO:0005634">
    <property type="term" value="C:nucleus"/>
    <property type="evidence" value="ECO:0007669"/>
    <property type="project" value="TreeGrafter"/>
</dbReference>
<dbReference type="OrthoDB" id="6417021at2759"/>